<keyword evidence="2" id="KW-0238">DNA-binding</keyword>
<evidence type="ECO:0000256" key="1">
    <source>
        <dbReference type="ARBA" id="ARBA00023015"/>
    </source>
</evidence>
<accession>A0A6H2H547</accession>
<dbReference type="Pfam" id="PF12833">
    <property type="entry name" value="HTH_18"/>
    <property type="match status" value="1"/>
</dbReference>
<dbReference type="GO" id="GO:0043565">
    <property type="term" value="F:sequence-specific DNA binding"/>
    <property type="evidence" value="ECO:0007669"/>
    <property type="project" value="InterPro"/>
</dbReference>
<dbReference type="InterPro" id="IPR009057">
    <property type="entry name" value="Homeodomain-like_sf"/>
</dbReference>
<dbReference type="Gene3D" id="1.10.10.60">
    <property type="entry name" value="Homeodomain-like"/>
    <property type="match status" value="1"/>
</dbReference>
<keyword evidence="1" id="KW-0805">Transcription regulation</keyword>
<dbReference type="PROSITE" id="PS01124">
    <property type="entry name" value="HTH_ARAC_FAMILY_2"/>
    <property type="match status" value="1"/>
</dbReference>
<evidence type="ECO:0000256" key="3">
    <source>
        <dbReference type="ARBA" id="ARBA00023163"/>
    </source>
</evidence>
<dbReference type="SUPFAM" id="SSF46689">
    <property type="entry name" value="Homeodomain-like"/>
    <property type="match status" value="2"/>
</dbReference>
<dbReference type="PANTHER" id="PTHR46796:SF15">
    <property type="entry name" value="BLL1074 PROTEIN"/>
    <property type="match status" value="1"/>
</dbReference>
<sequence length="255" mass="27336">MLFRPGLFRRWLDCDPGELAGRRLPAEQVLGPTVLELERAVFAEPDSGRRAALVDAFWMERVKMPGPPSLSGTVPARSESGLPAPAGTLTDRSGCTSLTAGLPAPAGTLFDRSGCTSLAAGLPSALSPDLVPALPIPTASVSTDPDASAQLVDRIVTGIQLDRGQRSVEDVAARWGLSSRSLQRLFRTYVGMPPKAVIRRYRLHETMGLASGDPDWAALALELGYFDQAHLIRDFKAVVGMTPGSYAKRIIEEET</sequence>
<organism evidence="6 7">
    <name type="scientific">Paenibacillus albicereus</name>
    <dbReference type="NCBI Taxonomy" id="2726185"/>
    <lineage>
        <taxon>Bacteria</taxon>
        <taxon>Bacillati</taxon>
        <taxon>Bacillota</taxon>
        <taxon>Bacilli</taxon>
        <taxon>Bacillales</taxon>
        <taxon>Paenibacillaceae</taxon>
        <taxon>Paenibacillus</taxon>
    </lineage>
</organism>
<dbReference type="InterPro" id="IPR050204">
    <property type="entry name" value="AraC_XylS_family_regulators"/>
</dbReference>
<dbReference type="SMART" id="SM00342">
    <property type="entry name" value="HTH_ARAC"/>
    <property type="match status" value="1"/>
</dbReference>
<evidence type="ECO:0000256" key="2">
    <source>
        <dbReference type="ARBA" id="ARBA00023125"/>
    </source>
</evidence>
<evidence type="ECO:0000256" key="4">
    <source>
        <dbReference type="SAM" id="MobiDB-lite"/>
    </source>
</evidence>
<feature type="domain" description="HTH araC/xylS-type" evidence="5">
    <location>
        <begin position="153"/>
        <end position="249"/>
    </location>
</feature>
<name>A0A6H2H547_9BACL</name>
<protein>
    <submittedName>
        <fullName evidence="6">AraC family transcriptional regulator</fullName>
    </submittedName>
</protein>
<proteinExistence type="predicted"/>
<dbReference type="Proteomes" id="UP000502136">
    <property type="component" value="Chromosome"/>
</dbReference>
<dbReference type="PANTHER" id="PTHR46796">
    <property type="entry name" value="HTH-TYPE TRANSCRIPTIONAL ACTIVATOR RHAS-RELATED"/>
    <property type="match status" value="1"/>
</dbReference>
<dbReference type="EMBL" id="CP051428">
    <property type="protein sequence ID" value="QJC54546.1"/>
    <property type="molecule type" value="Genomic_DNA"/>
</dbReference>
<evidence type="ECO:0000259" key="5">
    <source>
        <dbReference type="PROSITE" id="PS01124"/>
    </source>
</evidence>
<evidence type="ECO:0000313" key="6">
    <source>
        <dbReference type="EMBL" id="QJC54546.1"/>
    </source>
</evidence>
<keyword evidence="3" id="KW-0804">Transcription</keyword>
<feature type="region of interest" description="Disordered" evidence="4">
    <location>
        <begin position="67"/>
        <end position="89"/>
    </location>
</feature>
<keyword evidence="7" id="KW-1185">Reference proteome</keyword>
<evidence type="ECO:0000313" key="7">
    <source>
        <dbReference type="Proteomes" id="UP000502136"/>
    </source>
</evidence>
<gene>
    <name evidence="6" type="ORF">HGI30_22275</name>
</gene>
<dbReference type="KEGG" id="palr:HGI30_22275"/>
<dbReference type="AlphaFoldDB" id="A0A6H2H547"/>
<reference evidence="6 7" key="1">
    <citation type="submission" date="2020-04" db="EMBL/GenBank/DDBJ databases">
        <title>Novel Paenibacillus strain UniB2 isolated from commercial digestive syrup.</title>
        <authorList>
            <person name="Thorat V."/>
            <person name="Kirdat K."/>
            <person name="Tiwarekar B."/>
            <person name="Yadav A."/>
        </authorList>
    </citation>
    <scope>NUCLEOTIDE SEQUENCE [LARGE SCALE GENOMIC DNA]</scope>
    <source>
        <strain evidence="6 7">UniB2</strain>
    </source>
</reference>
<dbReference type="GO" id="GO:0003700">
    <property type="term" value="F:DNA-binding transcription factor activity"/>
    <property type="evidence" value="ECO:0007669"/>
    <property type="project" value="InterPro"/>
</dbReference>
<dbReference type="InterPro" id="IPR018060">
    <property type="entry name" value="HTH_AraC"/>
</dbReference>